<accession>B8M8B2</accession>
<dbReference type="EMBL" id="EQ962654">
    <property type="protein sequence ID" value="EED20425.1"/>
    <property type="molecule type" value="Genomic_DNA"/>
</dbReference>
<dbReference type="InParanoid" id="B8M8B2"/>
<sequence length="239" mass="25031">MWHSILGCAARGLLWLSPNPKHCFPQQTQQITTVASGTQRAITTSSPAASSSPNPYEETAPGNRQISQVRILVMRYKDSPPPTDWNFGGSGATSTATATSTIKTTSTVTPIVTATSTSLIASASASSTGVVSSSSSSTESEPGLSSGQKADIGVGASSHTSAQTNTSPVTSATEQQQEPTATKKDMKTTILRESRYLSGTESSVSELPSQNYDENSSYRDSTVQRVISELMGTPRAEMG</sequence>
<evidence type="ECO:0000256" key="1">
    <source>
        <dbReference type="SAM" id="MobiDB-lite"/>
    </source>
</evidence>
<feature type="compositionally biased region" description="Low complexity" evidence="1">
    <location>
        <begin position="122"/>
        <end position="146"/>
    </location>
</feature>
<keyword evidence="3" id="KW-1185">Reference proteome</keyword>
<dbReference type="VEuPathDB" id="FungiDB:TSTA_036500"/>
<dbReference type="HOGENOM" id="CLU_1161813_0_0_1"/>
<feature type="compositionally biased region" description="Basic and acidic residues" evidence="1">
    <location>
        <begin position="181"/>
        <end position="195"/>
    </location>
</feature>
<dbReference type="RefSeq" id="XP_002480859.1">
    <property type="nucleotide sequence ID" value="XM_002480814.1"/>
</dbReference>
<name>B8M8B2_TALSN</name>
<feature type="compositionally biased region" description="Polar residues" evidence="1">
    <location>
        <begin position="157"/>
        <end position="180"/>
    </location>
</feature>
<feature type="region of interest" description="Disordered" evidence="1">
    <location>
        <begin position="122"/>
        <end position="220"/>
    </location>
</feature>
<feature type="compositionally biased region" description="Polar residues" evidence="1">
    <location>
        <begin position="197"/>
        <end position="220"/>
    </location>
</feature>
<feature type="region of interest" description="Disordered" evidence="1">
    <location>
        <begin position="37"/>
        <end position="62"/>
    </location>
</feature>
<evidence type="ECO:0000313" key="2">
    <source>
        <dbReference type="EMBL" id="EED20425.1"/>
    </source>
</evidence>
<organism evidence="2 3">
    <name type="scientific">Talaromyces stipitatus (strain ATCC 10500 / CBS 375.48 / QM 6759 / NRRL 1006)</name>
    <name type="common">Penicillium stipitatum</name>
    <dbReference type="NCBI Taxonomy" id="441959"/>
    <lineage>
        <taxon>Eukaryota</taxon>
        <taxon>Fungi</taxon>
        <taxon>Dikarya</taxon>
        <taxon>Ascomycota</taxon>
        <taxon>Pezizomycotina</taxon>
        <taxon>Eurotiomycetes</taxon>
        <taxon>Eurotiomycetidae</taxon>
        <taxon>Eurotiales</taxon>
        <taxon>Trichocomaceae</taxon>
        <taxon>Talaromyces</taxon>
        <taxon>Talaromyces sect. Talaromyces</taxon>
    </lineage>
</organism>
<dbReference type="STRING" id="441959.B8M8B2"/>
<reference evidence="3" key="1">
    <citation type="journal article" date="2015" name="Genome Announc.">
        <title>Genome sequence of the AIDS-associated pathogen Penicillium marneffei (ATCC18224) and its near taxonomic relative Talaromyces stipitatus (ATCC10500).</title>
        <authorList>
            <person name="Nierman W.C."/>
            <person name="Fedorova-Abrams N.D."/>
            <person name="Andrianopoulos A."/>
        </authorList>
    </citation>
    <scope>NUCLEOTIDE SEQUENCE [LARGE SCALE GENOMIC DNA]</scope>
    <source>
        <strain evidence="3">ATCC 10500 / CBS 375.48 / QM 6759 / NRRL 1006</strain>
    </source>
</reference>
<protein>
    <submittedName>
        <fullName evidence="2">Uncharacterized protein</fullName>
    </submittedName>
</protein>
<evidence type="ECO:0000313" key="3">
    <source>
        <dbReference type="Proteomes" id="UP000001745"/>
    </source>
</evidence>
<feature type="compositionally biased region" description="Low complexity" evidence="1">
    <location>
        <begin position="43"/>
        <end position="53"/>
    </location>
</feature>
<dbReference type="GeneID" id="8101921"/>
<dbReference type="AlphaFoldDB" id="B8M8B2"/>
<dbReference type="Proteomes" id="UP000001745">
    <property type="component" value="Unassembled WGS sequence"/>
</dbReference>
<gene>
    <name evidence="2" type="ORF">TSTA_036500</name>
</gene>
<proteinExistence type="predicted"/>